<dbReference type="HOGENOM" id="CLU_1219353_0_0_1"/>
<reference evidence="3" key="1">
    <citation type="journal article" date="2002" name="Science">
        <title>The draft genome of Ciona intestinalis: insights into chordate and vertebrate origins.</title>
        <authorList>
            <person name="Dehal P."/>
            <person name="Satou Y."/>
            <person name="Campbell R.K."/>
            <person name="Chapman J."/>
            <person name="Degnan B."/>
            <person name="De Tomaso A."/>
            <person name="Davidson B."/>
            <person name="Di Gregorio A."/>
            <person name="Gelpke M."/>
            <person name="Goodstein D.M."/>
            <person name="Harafuji N."/>
            <person name="Hastings K.E."/>
            <person name="Ho I."/>
            <person name="Hotta K."/>
            <person name="Huang W."/>
            <person name="Kawashima T."/>
            <person name="Lemaire P."/>
            <person name="Martinez D."/>
            <person name="Meinertzhagen I.A."/>
            <person name="Necula S."/>
            <person name="Nonaka M."/>
            <person name="Putnam N."/>
            <person name="Rash S."/>
            <person name="Saiga H."/>
            <person name="Satake M."/>
            <person name="Terry A."/>
            <person name="Yamada L."/>
            <person name="Wang H.G."/>
            <person name="Awazu S."/>
            <person name="Azumi K."/>
            <person name="Boore J."/>
            <person name="Branno M."/>
            <person name="Chin-Bow S."/>
            <person name="DeSantis R."/>
            <person name="Doyle S."/>
            <person name="Francino P."/>
            <person name="Keys D.N."/>
            <person name="Haga S."/>
            <person name="Hayashi H."/>
            <person name="Hino K."/>
            <person name="Imai K.S."/>
            <person name="Inaba K."/>
            <person name="Kano S."/>
            <person name="Kobayashi K."/>
            <person name="Kobayashi M."/>
            <person name="Lee B.I."/>
            <person name="Makabe K.W."/>
            <person name="Manohar C."/>
            <person name="Matassi G."/>
            <person name="Medina M."/>
            <person name="Mochizuki Y."/>
            <person name="Mount S."/>
            <person name="Morishita T."/>
            <person name="Miura S."/>
            <person name="Nakayama A."/>
            <person name="Nishizaka S."/>
            <person name="Nomoto H."/>
            <person name="Ohta F."/>
            <person name="Oishi K."/>
            <person name="Rigoutsos I."/>
            <person name="Sano M."/>
            <person name="Sasaki A."/>
            <person name="Sasakura Y."/>
            <person name="Shoguchi E."/>
            <person name="Shin-i T."/>
            <person name="Spagnuolo A."/>
            <person name="Stainier D."/>
            <person name="Suzuki M.M."/>
            <person name="Tassy O."/>
            <person name="Takatori N."/>
            <person name="Tokuoka M."/>
            <person name="Yagi K."/>
            <person name="Yoshizaki F."/>
            <person name="Wada S."/>
            <person name="Zhang C."/>
            <person name="Hyatt P.D."/>
            <person name="Larimer F."/>
            <person name="Detter C."/>
            <person name="Doggett N."/>
            <person name="Glavina T."/>
            <person name="Hawkins T."/>
            <person name="Richardson P."/>
            <person name="Lucas S."/>
            <person name="Kohara Y."/>
            <person name="Levine M."/>
            <person name="Satoh N."/>
            <person name="Rokhsar D.S."/>
        </authorList>
    </citation>
    <scope>NUCLEOTIDE SEQUENCE [LARGE SCALE GENOMIC DNA]</scope>
</reference>
<dbReference type="PANTHER" id="PTHR22198:SF1">
    <property type="entry name" value="FERM DOMAIN-CONTAINING PROTEIN"/>
    <property type="match status" value="1"/>
</dbReference>
<dbReference type="Ensembl" id="ENSCINT00000022995.2">
    <property type="protein sequence ID" value="ENSCINP00000022749.2"/>
    <property type="gene ID" value="ENSCING00000004382.3"/>
</dbReference>
<reference evidence="2" key="3">
    <citation type="submission" date="2025-08" db="UniProtKB">
        <authorList>
            <consortium name="Ensembl"/>
        </authorList>
    </citation>
    <scope>IDENTIFICATION</scope>
</reference>
<dbReference type="InParanoid" id="F6YH21"/>
<protein>
    <recommendedName>
        <fullName evidence="1">DUF7153 domain-containing protein</fullName>
    </recommendedName>
</protein>
<sequence length="206" mass="23453">MARASSTVAPLPDRVYLFNYFEKPPIDDSLFKDVWSKGAVYLKKSDEFVSTHLHSNKDPNAKFPWINFAIARSPKVTFLNPDDWWKNYMVEVQQHKLVACPAGYREIGSYKGNALVADDKMPPSDSSRFFITAVKVGQGISEDDLESNWKEWTGADFLHGKIETSNIGDSHFYKRFMMAPKFQYTVRTEVNNMDDATGHEIAKAAN</sequence>
<evidence type="ECO:0000313" key="3">
    <source>
        <dbReference type="Proteomes" id="UP000008144"/>
    </source>
</evidence>
<dbReference type="EMBL" id="EAAA01002345">
    <property type="status" value="NOT_ANNOTATED_CDS"/>
    <property type="molecule type" value="Genomic_DNA"/>
</dbReference>
<dbReference type="Proteomes" id="UP000008144">
    <property type="component" value="Chromosome 7"/>
</dbReference>
<dbReference type="AlphaFoldDB" id="F6YH21"/>
<dbReference type="Gene3D" id="3.30.70.100">
    <property type="match status" value="1"/>
</dbReference>
<evidence type="ECO:0000313" key="2">
    <source>
        <dbReference type="Ensembl" id="ENSCINP00000022749.2"/>
    </source>
</evidence>
<dbReference type="PANTHER" id="PTHR22198">
    <property type="entry name" value="FERM DOMAIN-CONTAINING PROTEIN"/>
    <property type="match status" value="1"/>
</dbReference>
<keyword evidence="3" id="KW-1185">Reference proteome</keyword>
<reference evidence="2" key="4">
    <citation type="submission" date="2025-09" db="UniProtKB">
        <authorList>
            <consortium name="Ensembl"/>
        </authorList>
    </citation>
    <scope>IDENTIFICATION</scope>
</reference>
<name>F6YH21_CIOIN</name>
<feature type="domain" description="DUF7153" evidence="1">
    <location>
        <begin position="48"/>
        <end position="197"/>
    </location>
</feature>
<dbReference type="InterPro" id="IPR055577">
    <property type="entry name" value="DUF7153"/>
</dbReference>
<accession>F6YH21</accession>
<evidence type="ECO:0000259" key="1">
    <source>
        <dbReference type="Pfam" id="PF23672"/>
    </source>
</evidence>
<organism evidence="2 3">
    <name type="scientific">Ciona intestinalis</name>
    <name type="common">Transparent sea squirt</name>
    <name type="synonym">Ascidia intestinalis</name>
    <dbReference type="NCBI Taxonomy" id="7719"/>
    <lineage>
        <taxon>Eukaryota</taxon>
        <taxon>Metazoa</taxon>
        <taxon>Chordata</taxon>
        <taxon>Tunicata</taxon>
        <taxon>Ascidiacea</taxon>
        <taxon>Phlebobranchia</taxon>
        <taxon>Cionidae</taxon>
        <taxon>Ciona</taxon>
    </lineage>
</organism>
<reference evidence="2" key="2">
    <citation type="journal article" date="2008" name="Genome Biol.">
        <title>Improved genome assembly and evidence-based global gene model set for the chordate Ciona intestinalis: new insight into intron and operon populations.</title>
        <authorList>
            <person name="Satou Y."/>
            <person name="Mineta K."/>
            <person name="Ogasawara M."/>
            <person name="Sasakura Y."/>
            <person name="Shoguchi E."/>
            <person name="Ueno K."/>
            <person name="Yamada L."/>
            <person name="Matsumoto J."/>
            <person name="Wasserscheid J."/>
            <person name="Dewar K."/>
            <person name="Wiley G.B."/>
            <person name="Macmil S.L."/>
            <person name="Roe B.A."/>
            <person name="Zeller R.W."/>
            <person name="Hastings K.E."/>
            <person name="Lemaire P."/>
            <person name="Lindquist E."/>
            <person name="Endo T."/>
            <person name="Hotta K."/>
            <person name="Inaba K."/>
        </authorList>
    </citation>
    <scope>NUCLEOTIDE SEQUENCE [LARGE SCALE GENOMIC DNA]</scope>
    <source>
        <strain evidence="2">wild type</strain>
    </source>
</reference>
<dbReference type="Pfam" id="PF23672">
    <property type="entry name" value="DUF7153"/>
    <property type="match status" value="1"/>
</dbReference>
<dbReference type="GeneTree" id="ENSGT00390000017093"/>
<proteinExistence type="predicted"/>
<dbReference type="OMA" id="ARSIWDP"/>